<comment type="caution">
    <text evidence="3">The sequence shown here is derived from an EMBL/GenBank/DDBJ whole genome shotgun (WGS) entry which is preliminary data.</text>
</comment>
<evidence type="ECO:0000256" key="2">
    <source>
        <dbReference type="HAMAP-Rule" id="MF_00795"/>
    </source>
</evidence>
<protein>
    <recommendedName>
        <fullName evidence="2">PF03932 family protein CutC</fullName>
    </recommendedName>
</protein>
<sequence>MSDFKREVCLENITLLEKAIASGADRIELCNQLEVGGTTVSYGMAQYAIHRCAEVSIPVMLLIRPRAGDFVFNESEITVMLSDIKQLKELKPAGFVIGCLTQENAIDLMAMERLVSEARPHEVTFHMAFDQVADPYAAIDQLFELGVSRILMHGTNSAIEDNCAQIASYIAYAANRLIIMPGGGVTTQNALLLHEATGAKELHGTRLLW</sequence>
<accession>A0ABS2SWZ9</accession>
<dbReference type="InterPro" id="IPR036822">
    <property type="entry name" value="CutC-like_dom_sf"/>
</dbReference>
<dbReference type="HAMAP" id="MF_00795">
    <property type="entry name" value="CutC"/>
    <property type="match status" value="1"/>
</dbReference>
<proteinExistence type="inferred from homology"/>
<dbReference type="PANTHER" id="PTHR12598:SF0">
    <property type="entry name" value="COPPER HOMEOSTASIS PROTEIN CUTC HOMOLOG"/>
    <property type="match status" value="1"/>
</dbReference>
<keyword evidence="4" id="KW-1185">Reference proteome</keyword>
<dbReference type="Pfam" id="PF03932">
    <property type="entry name" value="CutC"/>
    <property type="match status" value="1"/>
</dbReference>
<dbReference type="PANTHER" id="PTHR12598">
    <property type="entry name" value="COPPER HOMEOSTASIS PROTEIN CUTC"/>
    <property type="match status" value="1"/>
</dbReference>
<evidence type="ECO:0000313" key="4">
    <source>
        <dbReference type="Proteomes" id="UP001179280"/>
    </source>
</evidence>
<keyword evidence="2" id="KW-0963">Cytoplasm</keyword>
<dbReference type="EMBL" id="JAFBCV010000011">
    <property type="protein sequence ID" value="MBM7840064.1"/>
    <property type="molecule type" value="Genomic_DNA"/>
</dbReference>
<dbReference type="RefSeq" id="WP_204467489.1">
    <property type="nucleotide sequence ID" value="NZ_JAFBCV010000011.1"/>
</dbReference>
<evidence type="ECO:0000256" key="1">
    <source>
        <dbReference type="ARBA" id="ARBA00007768"/>
    </source>
</evidence>
<comment type="similarity">
    <text evidence="1 2">Belongs to the CutC family.</text>
</comment>
<reference evidence="3" key="1">
    <citation type="submission" date="2021-01" db="EMBL/GenBank/DDBJ databases">
        <title>Genomic Encyclopedia of Type Strains, Phase IV (KMG-IV): sequencing the most valuable type-strain genomes for metagenomic binning, comparative biology and taxonomic classification.</title>
        <authorList>
            <person name="Goeker M."/>
        </authorList>
    </citation>
    <scope>NUCLEOTIDE SEQUENCE</scope>
    <source>
        <strain evidence="3">DSM 21943</strain>
    </source>
</reference>
<organism evidence="3 4">
    <name type="scientific">Shouchella xiaoxiensis</name>
    <dbReference type="NCBI Taxonomy" id="766895"/>
    <lineage>
        <taxon>Bacteria</taxon>
        <taxon>Bacillati</taxon>
        <taxon>Bacillota</taxon>
        <taxon>Bacilli</taxon>
        <taxon>Bacillales</taxon>
        <taxon>Bacillaceae</taxon>
        <taxon>Shouchella</taxon>
    </lineage>
</organism>
<dbReference type="InterPro" id="IPR005627">
    <property type="entry name" value="CutC-like"/>
</dbReference>
<name>A0ABS2SWZ9_9BACI</name>
<comment type="caution">
    <text evidence="2">Once thought to be involved in copper homeostasis, experiments in E.coli have shown this is not the case.</text>
</comment>
<dbReference type="Gene3D" id="3.20.20.380">
    <property type="entry name" value="Copper homeostasis (CutC) domain"/>
    <property type="match status" value="1"/>
</dbReference>
<dbReference type="SUPFAM" id="SSF110395">
    <property type="entry name" value="CutC-like"/>
    <property type="match status" value="1"/>
</dbReference>
<gene>
    <name evidence="2" type="primary">cutC</name>
    <name evidence="3" type="ORF">JOC54_003344</name>
</gene>
<dbReference type="Proteomes" id="UP001179280">
    <property type="component" value="Unassembled WGS sequence"/>
</dbReference>
<evidence type="ECO:0000313" key="3">
    <source>
        <dbReference type="EMBL" id="MBM7840064.1"/>
    </source>
</evidence>
<comment type="subcellular location">
    <subcellularLocation>
        <location evidence="2">Cytoplasm</location>
    </subcellularLocation>
</comment>